<proteinExistence type="predicted"/>
<feature type="region of interest" description="Disordered" evidence="1">
    <location>
        <begin position="1"/>
        <end position="82"/>
    </location>
</feature>
<protein>
    <submittedName>
        <fullName evidence="3">Uncharacterized protein</fullName>
    </submittedName>
</protein>
<dbReference type="RefSeq" id="XP_044567707.1">
    <property type="nucleotide sequence ID" value="XM_044701329.1"/>
</dbReference>
<name>A0A6A5C8Z7_NAEFO</name>
<keyword evidence="2" id="KW-0472">Membrane</keyword>
<dbReference type="AlphaFoldDB" id="A0A6A5C8Z7"/>
<comment type="caution">
    <text evidence="3">The sequence shown here is derived from an EMBL/GenBank/DDBJ whole genome shotgun (WGS) entry which is preliminary data.</text>
</comment>
<keyword evidence="2" id="KW-0812">Transmembrane</keyword>
<dbReference type="GeneID" id="68118187"/>
<evidence type="ECO:0000256" key="2">
    <source>
        <dbReference type="SAM" id="Phobius"/>
    </source>
</evidence>
<keyword evidence="2" id="KW-1133">Transmembrane helix</keyword>
<feature type="compositionally biased region" description="Low complexity" evidence="1">
    <location>
        <begin position="16"/>
        <end position="38"/>
    </location>
</feature>
<dbReference type="VEuPathDB" id="AmoebaDB:FDP41_010972"/>
<dbReference type="Proteomes" id="UP000444721">
    <property type="component" value="Unassembled WGS sequence"/>
</dbReference>
<evidence type="ECO:0000256" key="1">
    <source>
        <dbReference type="SAM" id="MobiDB-lite"/>
    </source>
</evidence>
<feature type="transmembrane region" description="Helical" evidence="2">
    <location>
        <begin position="356"/>
        <end position="373"/>
    </location>
</feature>
<keyword evidence="4" id="KW-1185">Reference proteome</keyword>
<dbReference type="OrthoDB" id="10325861at2759"/>
<sequence length="419" mass="47897">MHPYARTLQSYHQPQNRPSSSSPSTLASSTNNTTNNNNYGILTGSQQQLSHALPFSPTTTTASSDRFAPTENPFDGLSNYNPNVVADHQQQLNDAVHYHHQTPPVYNPNYTIPTTQPPPQVPYSTPFNSTHSQFIPCLAKEEQPTFQYFGIGPHCCWEILIWILSKLTFGIIEAFVALNMYRSQVTEMIIAGRRLEFDMSDPYMKVPILCVINNFINDCTFGLWYFSGMMHLFYYSEFDRRISWGEVVDPNEASKVVWHPNDSGKGQFKIFSAYPGIFTEAITWICRLLSATFLLGFAEPWIKSYYYQHLMPNMEFGGLGSFAAANIKPGFGREKLKVKFSASGSRMFFRFLQGHLLVIISLGAFLCCFGNWIDAFMNRYITVDESAAPSLASFRIKDEQTDENYYVQEYHEHYRDNKI</sequence>
<evidence type="ECO:0000313" key="3">
    <source>
        <dbReference type="EMBL" id="KAF0982994.1"/>
    </source>
</evidence>
<evidence type="ECO:0000313" key="4">
    <source>
        <dbReference type="Proteomes" id="UP000444721"/>
    </source>
</evidence>
<dbReference type="VEuPathDB" id="AmoebaDB:NF0090630"/>
<organism evidence="3 4">
    <name type="scientific">Naegleria fowleri</name>
    <name type="common">Brain eating amoeba</name>
    <dbReference type="NCBI Taxonomy" id="5763"/>
    <lineage>
        <taxon>Eukaryota</taxon>
        <taxon>Discoba</taxon>
        <taxon>Heterolobosea</taxon>
        <taxon>Tetramitia</taxon>
        <taxon>Eutetramitia</taxon>
        <taxon>Vahlkampfiidae</taxon>
        <taxon>Naegleria</taxon>
    </lineage>
</organism>
<accession>A0A6A5C8Z7</accession>
<reference evidence="3 4" key="1">
    <citation type="journal article" date="2019" name="Sci. Rep.">
        <title>Nanopore sequencing improves the draft genome of the human pathogenic amoeba Naegleria fowleri.</title>
        <authorList>
            <person name="Liechti N."/>
            <person name="Schurch N."/>
            <person name="Bruggmann R."/>
            <person name="Wittwer M."/>
        </authorList>
    </citation>
    <scope>NUCLEOTIDE SEQUENCE [LARGE SCALE GENOMIC DNA]</scope>
    <source>
        <strain evidence="3 4">ATCC 30894</strain>
    </source>
</reference>
<gene>
    <name evidence="3" type="ORF">FDP41_010972</name>
</gene>
<dbReference type="VEuPathDB" id="AmoebaDB:NfTy_016120"/>
<feature type="compositionally biased region" description="Polar residues" evidence="1">
    <location>
        <begin position="39"/>
        <end position="64"/>
    </location>
</feature>
<dbReference type="EMBL" id="VFQX01000007">
    <property type="protein sequence ID" value="KAF0982994.1"/>
    <property type="molecule type" value="Genomic_DNA"/>
</dbReference>